<protein>
    <submittedName>
        <fullName evidence="7">Transglycosylase SLT domain-containing protein</fullName>
    </submittedName>
</protein>
<dbReference type="InterPro" id="IPR008939">
    <property type="entry name" value="Lytic_TGlycosylase_superhlx_U"/>
</dbReference>
<dbReference type="PANTHER" id="PTHR37423">
    <property type="entry name" value="SOLUBLE LYTIC MUREIN TRANSGLYCOSYLASE-RELATED"/>
    <property type="match status" value="1"/>
</dbReference>
<feature type="region of interest" description="Disordered" evidence="4">
    <location>
        <begin position="157"/>
        <end position="177"/>
    </location>
</feature>
<evidence type="ECO:0000256" key="5">
    <source>
        <dbReference type="SAM" id="SignalP"/>
    </source>
</evidence>
<dbReference type="CDD" id="cd13401">
    <property type="entry name" value="Slt70-like"/>
    <property type="match status" value="1"/>
</dbReference>
<feature type="domain" description="Transglycosylase SLT" evidence="6">
    <location>
        <begin position="488"/>
        <end position="594"/>
    </location>
</feature>
<dbReference type="Gene3D" id="1.10.530.10">
    <property type="match status" value="1"/>
</dbReference>
<dbReference type="EMBL" id="JABFDB010000021">
    <property type="protein sequence ID" value="NYZ22854.1"/>
    <property type="molecule type" value="Genomic_DNA"/>
</dbReference>
<comment type="similarity">
    <text evidence="1">Belongs to the transglycosylase Slt family.</text>
</comment>
<proteinExistence type="inferred from homology"/>
<evidence type="ECO:0000313" key="7">
    <source>
        <dbReference type="EMBL" id="NYZ22854.1"/>
    </source>
</evidence>
<dbReference type="InterPro" id="IPR008258">
    <property type="entry name" value="Transglycosylase_SLT_dom_1"/>
</dbReference>
<comment type="caution">
    <text evidence="7">The sequence shown here is derived from an EMBL/GenBank/DDBJ whole genome shotgun (WGS) entry which is preliminary data.</text>
</comment>
<evidence type="ECO:0000256" key="3">
    <source>
        <dbReference type="ARBA" id="ARBA00022729"/>
    </source>
</evidence>
<comment type="similarity">
    <text evidence="2">Belongs to the virb1 family.</text>
</comment>
<dbReference type="InterPro" id="IPR000189">
    <property type="entry name" value="Transglyc_AS"/>
</dbReference>
<keyword evidence="3 5" id="KW-0732">Signal</keyword>
<dbReference type="Proteomes" id="UP000584642">
    <property type="component" value="Unassembled WGS sequence"/>
</dbReference>
<dbReference type="InterPro" id="IPR023346">
    <property type="entry name" value="Lysozyme-like_dom_sf"/>
</dbReference>
<keyword evidence="8" id="KW-1185">Reference proteome</keyword>
<feature type="region of interest" description="Disordered" evidence="4">
    <location>
        <begin position="213"/>
        <end position="233"/>
    </location>
</feature>
<dbReference type="Gene3D" id="1.25.20.10">
    <property type="entry name" value="Bacterial muramidases"/>
    <property type="match status" value="1"/>
</dbReference>
<accession>A0ABX2TFC1</accession>
<evidence type="ECO:0000259" key="6">
    <source>
        <dbReference type="Pfam" id="PF01464"/>
    </source>
</evidence>
<gene>
    <name evidence="7" type="ORF">HND93_24360</name>
</gene>
<evidence type="ECO:0000313" key="8">
    <source>
        <dbReference type="Proteomes" id="UP000584642"/>
    </source>
</evidence>
<evidence type="ECO:0000256" key="2">
    <source>
        <dbReference type="ARBA" id="ARBA00009387"/>
    </source>
</evidence>
<dbReference type="Pfam" id="PF01464">
    <property type="entry name" value="SLT"/>
    <property type="match status" value="1"/>
</dbReference>
<dbReference type="SUPFAM" id="SSF48435">
    <property type="entry name" value="Bacterial muramidases"/>
    <property type="match status" value="1"/>
</dbReference>
<reference evidence="7 8" key="1">
    <citation type="submission" date="2020-05" db="EMBL/GenBank/DDBJ databases">
        <title>Azospirillum oleiclasticum sp. nov, a nitrogen-fixing and heavy crude oil-emulsifying bacterium isolated from the crude oil of Yumen Oilfield.</title>
        <authorList>
            <person name="Wu D."/>
            <person name="Cai M."/>
            <person name="Zhang X."/>
        </authorList>
    </citation>
    <scope>NUCLEOTIDE SEQUENCE [LARGE SCALE GENOMIC DNA]</scope>
    <source>
        <strain evidence="7 8">ROY-1-1-2</strain>
    </source>
</reference>
<dbReference type="SUPFAM" id="SSF53955">
    <property type="entry name" value="Lysozyme-like"/>
    <property type="match status" value="1"/>
</dbReference>
<feature type="signal peptide" evidence="5">
    <location>
        <begin position="1"/>
        <end position="36"/>
    </location>
</feature>
<organism evidence="7 8">
    <name type="scientific">Azospirillum oleiclasticum</name>
    <dbReference type="NCBI Taxonomy" id="2735135"/>
    <lineage>
        <taxon>Bacteria</taxon>
        <taxon>Pseudomonadati</taxon>
        <taxon>Pseudomonadota</taxon>
        <taxon>Alphaproteobacteria</taxon>
        <taxon>Rhodospirillales</taxon>
        <taxon>Azospirillaceae</taxon>
        <taxon>Azospirillum</taxon>
    </lineage>
</organism>
<feature type="chain" id="PRO_5046836655" evidence="5">
    <location>
        <begin position="37"/>
        <end position="673"/>
    </location>
</feature>
<dbReference type="PANTHER" id="PTHR37423:SF2">
    <property type="entry name" value="MEMBRANE-BOUND LYTIC MUREIN TRANSGLYCOSYLASE C"/>
    <property type="match status" value="1"/>
</dbReference>
<name>A0ABX2TFC1_9PROT</name>
<dbReference type="PROSITE" id="PS00922">
    <property type="entry name" value="TRANSGLYCOSYLASE"/>
    <property type="match status" value="1"/>
</dbReference>
<evidence type="ECO:0000256" key="1">
    <source>
        <dbReference type="ARBA" id="ARBA00007734"/>
    </source>
</evidence>
<sequence>MLGTFCNAAKSTRLRRNLLGAAVVVLTVGAATGPQAADWPVRTAPLTGLPDVGATALPDYARVDDLLVPDAPDDPGQLNPEQVAQYRRIFALQDRGDWSAADEEIRKLSDKRLLGHVLQHRYLHPDRKASYIELAEWLRLYADHGGAERIHVLAVRRQPAGQKAPRSPRSGDERLNGSLERFAGFRPDMEPPESGLEDAEPDEALLDLQEAAEAVSVTPRSRAKPRSQTDRSAVERVNELLRAGKPAAALGLLGTDEVGAKLDSVQYDTSRSRIAAGMYYSGQVSEALSLASASAARSGSVVTQAHWIAGLSAWRSKQYDRAAKHFEAMVAARPSSAWQASAAAYWAARAHRKKGREEDARAYLAAAALFPHTFYGLVAERALGQTSRLRFTVPHLTREHLAALAERPDGRRGMALIQVGQYEAAERELLRINPRGNPLLEAALIALAERGGLPELALRVGNAVMAPEGAPYDAALFPVPHWRPRDGFAVDRALVFAVMRQESRFDPRLVSSAGATGLMQIMPMTAEHVRERNEDINDASKAALFDPATNLELGQRYMAELLAMPEIGNNLMLMLAAYNAGPGTLQRWRRELSTLDNDPLLFMESLPYAETRGYVEKVMANFWVYRLRLGQETASLDAVAAGRWPVYSSRDARPSQVAQTAPVEAYAYDPLGE</sequence>
<evidence type="ECO:0000256" key="4">
    <source>
        <dbReference type="SAM" id="MobiDB-lite"/>
    </source>
</evidence>